<name>A0ABQ5J2N4_9ASTR</name>
<organism evidence="1 2">
    <name type="scientific">Tanacetum coccineum</name>
    <dbReference type="NCBI Taxonomy" id="301880"/>
    <lineage>
        <taxon>Eukaryota</taxon>
        <taxon>Viridiplantae</taxon>
        <taxon>Streptophyta</taxon>
        <taxon>Embryophyta</taxon>
        <taxon>Tracheophyta</taxon>
        <taxon>Spermatophyta</taxon>
        <taxon>Magnoliopsida</taxon>
        <taxon>eudicotyledons</taxon>
        <taxon>Gunneridae</taxon>
        <taxon>Pentapetalae</taxon>
        <taxon>asterids</taxon>
        <taxon>campanulids</taxon>
        <taxon>Asterales</taxon>
        <taxon>Asteraceae</taxon>
        <taxon>Asteroideae</taxon>
        <taxon>Anthemideae</taxon>
        <taxon>Anthemidinae</taxon>
        <taxon>Tanacetum</taxon>
    </lineage>
</organism>
<gene>
    <name evidence="1" type="ORF">Tco_1123094</name>
</gene>
<proteinExistence type="predicted"/>
<dbReference type="EMBL" id="BQNB010021462">
    <property type="protein sequence ID" value="GJU06664.1"/>
    <property type="molecule type" value="Genomic_DNA"/>
</dbReference>
<accession>A0ABQ5J2N4</accession>
<comment type="caution">
    <text evidence="1">The sequence shown here is derived from an EMBL/GenBank/DDBJ whole genome shotgun (WGS) entry which is preliminary data.</text>
</comment>
<evidence type="ECO:0000313" key="1">
    <source>
        <dbReference type="EMBL" id="GJU06664.1"/>
    </source>
</evidence>
<protein>
    <submittedName>
        <fullName evidence="1">Nuclease HARBI1</fullName>
    </submittedName>
</protein>
<sequence>MNQNKIGRTVFDIDEETDAFYLQKATEYHEWLLQQETQPRLNRTPIFRDREDAERRLWADYFDDHWSYLCILDSSRDINPCLVDALRPCIEANCCASFYVRRLGKALNCENFKWNVGYDMVLQTGQLDFYAKVGDMSSAKRVYNEMPRKEIDLSIGKMNSVLTWIYHGSLAYSSR</sequence>
<dbReference type="Proteomes" id="UP001151760">
    <property type="component" value="Unassembled WGS sequence"/>
</dbReference>
<reference evidence="1" key="1">
    <citation type="journal article" date="2022" name="Int. J. Mol. Sci.">
        <title>Draft Genome of Tanacetum Coccineum: Genomic Comparison of Closely Related Tanacetum-Family Plants.</title>
        <authorList>
            <person name="Yamashiro T."/>
            <person name="Shiraishi A."/>
            <person name="Nakayama K."/>
            <person name="Satake H."/>
        </authorList>
    </citation>
    <scope>NUCLEOTIDE SEQUENCE</scope>
</reference>
<keyword evidence="2" id="KW-1185">Reference proteome</keyword>
<reference evidence="1" key="2">
    <citation type="submission" date="2022-01" db="EMBL/GenBank/DDBJ databases">
        <authorList>
            <person name="Yamashiro T."/>
            <person name="Shiraishi A."/>
            <person name="Satake H."/>
            <person name="Nakayama K."/>
        </authorList>
    </citation>
    <scope>NUCLEOTIDE SEQUENCE</scope>
</reference>
<evidence type="ECO:0000313" key="2">
    <source>
        <dbReference type="Proteomes" id="UP001151760"/>
    </source>
</evidence>